<sequence>MRYFHSSALPAARLAGLLLGAGLAACQPNSSDKATTDSKPAADVAAATTAAPDSPGAWYRQYRGVLPGQPTDTITLHLQVWPAGTEFGGLAASYAGPDGHPFDLSGTAGPADSLTLQDYAPEHGVNGSQPIVWRLRQQGSVLTGTVGGRPVQLRQARPAGSLQLVSRFFQDSVAAFPETPGTPYAQQRLLAVLPASASTSGTLQDNLLRGLRADTVDTQPAPTLPKLWQQRLRQFTDDYRQDAAGSRPEPGDTSSPAFGIGLRYDEQQLMHVLWNQAPLLSIGYFSYSYTGGAHGMYGTSAATFDTRTGRRLRYDDIFRAGTQPQLVALLDQAARRMLGLAPGASLEGPLFVKHLPATRNVFLTSGGAVFIYSPYEIASYAQGEIRVFVPLAELRPLLRPGLPVAGGGEVTRP</sequence>
<evidence type="ECO:0000259" key="2">
    <source>
        <dbReference type="Pfam" id="PF11738"/>
    </source>
</evidence>
<organism evidence="3 4">
    <name type="scientific">Hymenobacter yonginensis</name>
    <dbReference type="NCBI Taxonomy" id="748197"/>
    <lineage>
        <taxon>Bacteria</taxon>
        <taxon>Pseudomonadati</taxon>
        <taxon>Bacteroidota</taxon>
        <taxon>Cytophagia</taxon>
        <taxon>Cytophagales</taxon>
        <taxon>Hymenobacteraceae</taxon>
        <taxon>Hymenobacter</taxon>
    </lineage>
</organism>
<dbReference type="RefSeq" id="WP_270125419.1">
    <property type="nucleotide sequence ID" value="NZ_CP115396.1"/>
</dbReference>
<name>A0ABY7PI67_9BACT</name>
<feature type="domain" description="DUF3298" evidence="2">
    <location>
        <begin position="315"/>
        <end position="391"/>
    </location>
</feature>
<keyword evidence="1" id="KW-0732">Signal</keyword>
<proteinExistence type="predicted"/>
<dbReference type="Gene3D" id="3.30.565.40">
    <property type="entry name" value="Fervidobacterium nodosum Rt17-B1 like"/>
    <property type="match status" value="1"/>
</dbReference>
<dbReference type="InterPro" id="IPR037126">
    <property type="entry name" value="PdaC/RsiV-like_sf"/>
</dbReference>
<evidence type="ECO:0000313" key="3">
    <source>
        <dbReference type="EMBL" id="WBO83057.1"/>
    </source>
</evidence>
<protein>
    <submittedName>
        <fullName evidence="3">DUF3298 domain-containing protein</fullName>
    </submittedName>
</protein>
<accession>A0ABY7PI67</accession>
<evidence type="ECO:0000313" key="4">
    <source>
        <dbReference type="Proteomes" id="UP001211872"/>
    </source>
</evidence>
<dbReference type="Pfam" id="PF11738">
    <property type="entry name" value="DUF3298"/>
    <property type="match status" value="1"/>
</dbReference>
<dbReference type="InterPro" id="IPR021729">
    <property type="entry name" value="DUF3298"/>
</dbReference>
<dbReference type="Gene3D" id="3.90.640.20">
    <property type="entry name" value="Heat-shock cognate protein, ATPase"/>
    <property type="match status" value="1"/>
</dbReference>
<reference evidence="3 4" key="1">
    <citation type="journal article" date="2011" name="Int. J. Syst. Evol. Microbiol.">
        <title>Hymenobacter yonginensis sp. nov., isolated from a mesotrophic artificial lake.</title>
        <authorList>
            <person name="Joung Y."/>
            <person name="Cho S.H."/>
            <person name="Kim H."/>
            <person name="Kim S.B."/>
            <person name="Joh K."/>
        </authorList>
    </citation>
    <scope>NUCLEOTIDE SEQUENCE [LARGE SCALE GENOMIC DNA]</scope>
    <source>
        <strain evidence="3 4">KCTC 22745</strain>
    </source>
</reference>
<dbReference type="Proteomes" id="UP001211872">
    <property type="component" value="Chromosome"/>
</dbReference>
<dbReference type="EMBL" id="CP115396">
    <property type="protein sequence ID" value="WBO83057.1"/>
    <property type="molecule type" value="Genomic_DNA"/>
</dbReference>
<feature type="chain" id="PRO_5045544070" evidence="1">
    <location>
        <begin position="25"/>
        <end position="413"/>
    </location>
</feature>
<feature type="signal peptide" evidence="1">
    <location>
        <begin position="1"/>
        <end position="24"/>
    </location>
</feature>
<gene>
    <name evidence="3" type="ORF">O9Z63_11770</name>
</gene>
<keyword evidence="4" id="KW-1185">Reference proteome</keyword>
<evidence type="ECO:0000256" key="1">
    <source>
        <dbReference type="SAM" id="SignalP"/>
    </source>
</evidence>
<dbReference type="PROSITE" id="PS51257">
    <property type="entry name" value="PROKAR_LIPOPROTEIN"/>
    <property type="match status" value="1"/>
</dbReference>